<reference evidence="1 2" key="1">
    <citation type="journal article" date="2022" name="G3 (Bethesda)">
        <title>Enemy or ally: a genomic approach to elucidate the lifestyle of Phyllosticta citrichinaensis.</title>
        <authorList>
            <person name="Buijs V.A."/>
            <person name="Groenewald J.Z."/>
            <person name="Haridas S."/>
            <person name="LaButti K.M."/>
            <person name="Lipzen A."/>
            <person name="Martin F.M."/>
            <person name="Barry K."/>
            <person name="Grigoriev I.V."/>
            <person name="Crous P.W."/>
            <person name="Seidl M.F."/>
        </authorList>
    </citation>
    <scope>NUCLEOTIDE SEQUENCE [LARGE SCALE GENOMIC DNA]</scope>
    <source>
        <strain evidence="1 2">CBS 129764</strain>
    </source>
</reference>
<comment type="caution">
    <text evidence="1">The sequence shown here is derived from an EMBL/GenBank/DDBJ whole genome shotgun (WGS) entry which is preliminary data.</text>
</comment>
<dbReference type="EMBL" id="JBBWUH010000001">
    <property type="protein sequence ID" value="KAK8178142.1"/>
    <property type="molecule type" value="Genomic_DNA"/>
</dbReference>
<evidence type="ECO:0000313" key="1">
    <source>
        <dbReference type="EMBL" id="KAK8178142.1"/>
    </source>
</evidence>
<dbReference type="Proteomes" id="UP001456524">
    <property type="component" value="Unassembled WGS sequence"/>
</dbReference>
<gene>
    <name evidence="1" type="ORF">IWX90DRAFT_411529</name>
</gene>
<accession>A0ABR1Y8C0</accession>
<organism evidence="1 2">
    <name type="scientific">Phyllosticta citrichinensis</name>
    <dbReference type="NCBI Taxonomy" id="1130410"/>
    <lineage>
        <taxon>Eukaryota</taxon>
        <taxon>Fungi</taxon>
        <taxon>Dikarya</taxon>
        <taxon>Ascomycota</taxon>
        <taxon>Pezizomycotina</taxon>
        <taxon>Dothideomycetes</taxon>
        <taxon>Dothideomycetes incertae sedis</taxon>
        <taxon>Botryosphaeriales</taxon>
        <taxon>Phyllostictaceae</taxon>
        <taxon>Phyllosticta</taxon>
    </lineage>
</organism>
<sequence length="164" mass="18475">MPHPEIPGSIVQLDVQLCSPGYFYWRVFQASYTNLAQIIGVVIRSLGLAATDKGLHVRIAEIESTNKEHDLSHTPLRKFQKDVTRKLVKIAALNERVVVEEADRAKGLIADVGEWEEVEAEVERLVDEKAAAAKKRKGEEGEEVEAGSFSGWCCLWSLRYRARR</sequence>
<name>A0ABR1Y8C0_9PEZI</name>
<keyword evidence="2" id="KW-1185">Reference proteome</keyword>
<evidence type="ECO:0000313" key="2">
    <source>
        <dbReference type="Proteomes" id="UP001456524"/>
    </source>
</evidence>
<protein>
    <submittedName>
        <fullName evidence="1">Uncharacterized protein</fullName>
    </submittedName>
</protein>
<proteinExistence type="predicted"/>